<comment type="caution">
    <text evidence="1">The sequence shown here is derived from an EMBL/GenBank/DDBJ whole genome shotgun (WGS) entry which is preliminary data.</text>
</comment>
<dbReference type="Proteomes" id="UP000178943">
    <property type="component" value="Unassembled WGS sequence"/>
</dbReference>
<dbReference type="EMBL" id="MFGW01000233">
    <property type="protein sequence ID" value="OGF58718.1"/>
    <property type="molecule type" value="Genomic_DNA"/>
</dbReference>
<reference evidence="1 2" key="1">
    <citation type="journal article" date="2016" name="Nat. Commun.">
        <title>Thousands of microbial genomes shed light on interconnected biogeochemical processes in an aquifer system.</title>
        <authorList>
            <person name="Anantharaman K."/>
            <person name="Brown C.T."/>
            <person name="Hug L.A."/>
            <person name="Sharon I."/>
            <person name="Castelle C.J."/>
            <person name="Probst A.J."/>
            <person name="Thomas B.C."/>
            <person name="Singh A."/>
            <person name="Wilkins M.J."/>
            <person name="Karaoz U."/>
            <person name="Brodie E.L."/>
            <person name="Williams K.H."/>
            <person name="Hubbard S.S."/>
            <person name="Banfield J.F."/>
        </authorList>
    </citation>
    <scope>NUCLEOTIDE SEQUENCE [LARGE SCALE GENOMIC DNA]</scope>
</reference>
<dbReference type="AlphaFoldDB" id="A0A1F5V606"/>
<proteinExistence type="predicted"/>
<organism evidence="1 2">
    <name type="scientific">Candidatus Fischerbacteria bacterium RBG_13_37_8</name>
    <dbReference type="NCBI Taxonomy" id="1817863"/>
    <lineage>
        <taxon>Bacteria</taxon>
        <taxon>Candidatus Fischeribacteriota</taxon>
    </lineage>
</organism>
<accession>A0A1F5V606</accession>
<evidence type="ECO:0000313" key="1">
    <source>
        <dbReference type="EMBL" id="OGF58718.1"/>
    </source>
</evidence>
<name>A0A1F5V606_9BACT</name>
<dbReference type="STRING" id="1817863.A2Y62_13085"/>
<dbReference type="Pfam" id="PF04368">
    <property type="entry name" value="DUF507"/>
    <property type="match status" value="1"/>
</dbReference>
<protein>
    <recommendedName>
        <fullName evidence="3">DUF507 domain-containing protein</fullName>
    </recommendedName>
</protein>
<sequence length="94" mass="11384">MKLSREKINRLSSLIAKSLENNENVQLLEDSNIIRLELMKLLMQLLEWDKNLDLKIKEKISQQKKVIHEGSPEWMILYKNYYQEELKNYGKYKK</sequence>
<dbReference type="InterPro" id="IPR007463">
    <property type="entry name" value="DUF507"/>
</dbReference>
<evidence type="ECO:0000313" key="2">
    <source>
        <dbReference type="Proteomes" id="UP000178943"/>
    </source>
</evidence>
<evidence type="ECO:0008006" key="3">
    <source>
        <dbReference type="Google" id="ProtNLM"/>
    </source>
</evidence>
<gene>
    <name evidence="1" type="ORF">A2Y62_13085</name>
</gene>